<reference evidence="3" key="1">
    <citation type="submission" date="2016-10" db="EMBL/GenBank/DDBJ databases">
        <authorList>
            <person name="Varghese N."/>
        </authorList>
    </citation>
    <scope>NUCLEOTIDE SEQUENCE [LARGE SCALE GENOMIC DNA]</scope>
    <source>
        <strain evidence="3">DSM 18820</strain>
    </source>
</reference>
<dbReference type="InterPro" id="IPR013216">
    <property type="entry name" value="Methyltransf_11"/>
</dbReference>
<dbReference type="GO" id="GO:0032259">
    <property type="term" value="P:methylation"/>
    <property type="evidence" value="ECO:0007669"/>
    <property type="project" value="UniProtKB-KW"/>
</dbReference>
<dbReference type="EMBL" id="FPCA01000001">
    <property type="protein sequence ID" value="SFU47670.1"/>
    <property type="molecule type" value="Genomic_DNA"/>
</dbReference>
<dbReference type="Gene3D" id="3.40.50.150">
    <property type="entry name" value="Vaccinia Virus protein VP39"/>
    <property type="match status" value="1"/>
</dbReference>
<keyword evidence="2" id="KW-0489">Methyltransferase</keyword>
<dbReference type="GO" id="GO:0008757">
    <property type="term" value="F:S-adenosylmethionine-dependent methyltransferase activity"/>
    <property type="evidence" value="ECO:0007669"/>
    <property type="project" value="InterPro"/>
</dbReference>
<dbReference type="Pfam" id="PF08241">
    <property type="entry name" value="Methyltransf_11"/>
    <property type="match status" value="1"/>
</dbReference>
<accession>A0A1I7GGR6</accession>
<organism evidence="2 3">
    <name type="scientific">Pontibacter akesuensis</name>
    <dbReference type="NCBI Taxonomy" id="388950"/>
    <lineage>
        <taxon>Bacteria</taxon>
        <taxon>Pseudomonadati</taxon>
        <taxon>Bacteroidota</taxon>
        <taxon>Cytophagia</taxon>
        <taxon>Cytophagales</taxon>
        <taxon>Hymenobacteraceae</taxon>
        <taxon>Pontibacter</taxon>
    </lineage>
</organism>
<feature type="domain" description="Methyltransferase type 11" evidence="1">
    <location>
        <begin position="66"/>
        <end position="115"/>
    </location>
</feature>
<name>A0A1I7GGR6_9BACT</name>
<dbReference type="SUPFAM" id="SSF53335">
    <property type="entry name" value="S-adenosyl-L-methionine-dependent methyltransferases"/>
    <property type="match status" value="1"/>
</dbReference>
<dbReference type="AlphaFoldDB" id="A0A1I7GGR6"/>
<dbReference type="Proteomes" id="UP000182491">
    <property type="component" value="Unassembled WGS sequence"/>
</dbReference>
<proteinExistence type="predicted"/>
<sequence>MNIAQKMPEAIKAPLRSARNISRIPSSYMRLHWPKEPLKLHLGCGNRRLDGFVNIDMNWSAATDYRCDIAKLPCPDGSVTRIETYHVIEHIPRPQAERVLGEWFRVLAPGGVLVMECPDFGKDIEQLLAGNQDIMHSIFGWQRFPGDAHHWGYTSETLSALVRQVGFTSVSTPPAQDYHSSKEPCLRVEAIK</sequence>
<dbReference type="CDD" id="cd02440">
    <property type="entry name" value="AdoMet_MTases"/>
    <property type="match status" value="1"/>
</dbReference>
<keyword evidence="2" id="KW-0808">Transferase</keyword>
<keyword evidence="3" id="KW-1185">Reference proteome</keyword>
<evidence type="ECO:0000313" key="3">
    <source>
        <dbReference type="Proteomes" id="UP000182491"/>
    </source>
</evidence>
<dbReference type="RefSeq" id="WP_068836344.1">
    <property type="nucleotide sequence ID" value="NZ_BMXC01000001.1"/>
</dbReference>
<protein>
    <submittedName>
        <fullName evidence="2">Predicted SAM-depedendent methyltransferase</fullName>
    </submittedName>
</protein>
<evidence type="ECO:0000313" key="2">
    <source>
        <dbReference type="EMBL" id="SFU47670.1"/>
    </source>
</evidence>
<dbReference type="InterPro" id="IPR029063">
    <property type="entry name" value="SAM-dependent_MTases_sf"/>
</dbReference>
<dbReference type="STRING" id="388950.GCA_001611675_00100"/>
<evidence type="ECO:0000259" key="1">
    <source>
        <dbReference type="Pfam" id="PF08241"/>
    </source>
</evidence>
<dbReference type="OrthoDB" id="64188at2"/>
<gene>
    <name evidence="2" type="ORF">SAMN04487941_1001</name>
</gene>